<evidence type="ECO:0000313" key="6">
    <source>
        <dbReference type="Proteomes" id="UP000321907"/>
    </source>
</evidence>
<feature type="domain" description="Peptidase M28" evidence="4">
    <location>
        <begin position="102"/>
        <end position="314"/>
    </location>
</feature>
<dbReference type="InterPro" id="IPR007484">
    <property type="entry name" value="Peptidase_M28"/>
</dbReference>
<dbReference type="OrthoDB" id="9773494at2"/>
<organism evidence="5 6">
    <name type="scientific">Neolewinella aurantiaca</name>
    <dbReference type="NCBI Taxonomy" id="2602767"/>
    <lineage>
        <taxon>Bacteria</taxon>
        <taxon>Pseudomonadati</taxon>
        <taxon>Bacteroidota</taxon>
        <taxon>Saprospiria</taxon>
        <taxon>Saprospirales</taxon>
        <taxon>Lewinellaceae</taxon>
        <taxon>Neolewinella</taxon>
    </lineage>
</organism>
<dbReference type="AlphaFoldDB" id="A0A5C7FTM9"/>
<dbReference type="Pfam" id="PF04389">
    <property type="entry name" value="Peptidase_M28"/>
    <property type="match status" value="1"/>
</dbReference>
<name>A0A5C7FTM9_9BACT</name>
<evidence type="ECO:0000256" key="2">
    <source>
        <dbReference type="ARBA" id="ARBA00023315"/>
    </source>
</evidence>
<dbReference type="PANTHER" id="PTHR12283">
    <property type="entry name" value="GLUTAMINYL-PEPTIDE CYCLOTRANSFERASE"/>
    <property type="match status" value="1"/>
</dbReference>
<evidence type="ECO:0000259" key="4">
    <source>
        <dbReference type="Pfam" id="PF04389"/>
    </source>
</evidence>
<dbReference type="EMBL" id="VOXD01000013">
    <property type="protein sequence ID" value="TXF89600.1"/>
    <property type="molecule type" value="Genomic_DNA"/>
</dbReference>
<accession>A0A5C7FTM9</accession>
<dbReference type="GO" id="GO:0008270">
    <property type="term" value="F:zinc ion binding"/>
    <property type="evidence" value="ECO:0007669"/>
    <property type="project" value="TreeGrafter"/>
</dbReference>
<proteinExistence type="predicted"/>
<comment type="caution">
    <text evidence="5">The sequence shown here is derived from an EMBL/GenBank/DDBJ whole genome shotgun (WGS) entry which is preliminary data.</text>
</comment>
<feature type="compositionally biased region" description="Basic and acidic residues" evidence="3">
    <location>
        <begin position="26"/>
        <end position="37"/>
    </location>
</feature>
<keyword evidence="1" id="KW-0808">Transferase</keyword>
<sequence length="322" mass="34788">MLAFSSCGDDAKDPANSTTTAPAAPPKREVDPNAKPVPRFDADSAYAYVAKQVSFGPRVMNTPAHDAAGEWLSSKLNSLGAEVEEQEFTAMAYDGTPLKGTNIIGRYNPEMEYRIALAAHWDTRHVADSDKETDPAAVVEGADDGASGVGVLLEIARQLGQSTPGVGVDIIFFDAEDYGEPNNSDSYGLGSQYYAKNLKDPKPTYGILLDMVGAKNARFSKEGYSVREAPVLVEKVWRLAKGLPMSNAYFLDKNVGYITDDHFFVMRDGGVPMIDIINFGDEGFGDHWHTGNDGMNIIDKNTLRAVGQVVAAVVYRDAAGTF</sequence>
<evidence type="ECO:0000313" key="5">
    <source>
        <dbReference type="EMBL" id="TXF89600.1"/>
    </source>
</evidence>
<protein>
    <submittedName>
        <fullName evidence="5">M28 family peptidase</fullName>
    </submittedName>
</protein>
<dbReference type="Proteomes" id="UP000321907">
    <property type="component" value="Unassembled WGS sequence"/>
</dbReference>
<dbReference type="PANTHER" id="PTHR12283:SF6">
    <property type="entry name" value="GLUTAMINYL-PEPTIDE CYCLOTRANSFERASE-RELATED"/>
    <property type="match status" value="1"/>
</dbReference>
<evidence type="ECO:0000256" key="1">
    <source>
        <dbReference type="ARBA" id="ARBA00022679"/>
    </source>
</evidence>
<gene>
    <name evidence="5" type="ORF">FUA23_10015</name>
</gene>
<keyword evidence="6" id="KW-1185">Reference proteome</keyword>
<feature type="region of interest" description="Disordered" evidence="3">
    <location>
        <begin position="1"/>
        <end position="37"/>
    </location>
</feature>
<keyword evidence="2" id="KW-0012">Acyltransferase</keyword>
<dbReference type="Gene3D" id="3.40.630.10">
    <property type="entry name" value="Zn peptidases"/>
    <property type="match status" value="1"/>
</dbReference>
<dbReference type="SUPFAM" id="SSF53187">
    <property type="entry name" value="Zn-dependent exopeptidases"/>
    <property type="match status" value="1"/>
</dbReference>
<dbReference type="GO" id="GO:0016603">
    <property type="term" value="F:glutaminyl-peptide cyclotransferase activity"/>
    <property type="evidence" value="ECO:0007669"/>
    <property type="project" value="TreeGrafter"/>
</dbReference>
<dbReference type="InterPro" id="IPR040234">
    <property type="entry name" value="QC/QCL"/>
</dbReference>
<reference evidence="5 6" key="1">
    <citation type="submission" date="2019-08" db="EMBL/GenBank/DDBJ databases">
        <title>Lewinella sp. strain SSH13 Genome sequencing and assembly.</title>
        <authorList>
            <person name="Kim I."/>
        </authorList>
    </citation>
    <scope>NUCLEOTIDE SEQUENCE [LARGE SCALE GENOMIC DNA]</scope>
    <source>
        <strain evidence="5 6">SSH13</strain>
    </source>
</reference>
<evidence type="ECO:0000256" key="3">
    <source>
        <dbReference type="SAM" id="MobiDB-lite"/>
    </source>
</evidence>